<dbReference type="OrthoDB" id="557705at2"/>
<dbReference type="Pfam" id="PF04940">
    <property type="entry name" value="BLUF"/>
    <property type="match status" value="1"/>
</dbReference>
<dbReference type="InterPro" id="IPR007024">
    <property type="entry name" value="BLUF_domain"/>
</dbReference>
<protein>
    <submittedName>
        <fullName evidence="2">Sensors of blue-light using FAD</fullName>
    </submittedName>
</protein>
<dbReference type="AlphaFoldDB" id="A0A1M4W9C6"/>
<gene>
    <name evidence="2" type="ORF">SAMN02745148_01129</name>
</gene>
<evidence type="ECO:0000313" key="3">
    <source>
        <dbReference type="Proteomes" id="UP000184346"/>
    </source>
</evidence>
<sequence length="145" mass="16258">MDSTLYRLVYLSRNTIVGDDSRLQEEIDDILKASRRNNSRAQVTGALMFNSGCFAQVLEGPHDKIQETFERIQCDARHTHVSVLAFDPVHERGFSEWNMAYVGQDAHNLALFAGLNEASGVDFAALDGDEVYRLLRGHLEEAETA</sequence>
<name>A0A1M4W9C6_9GAMM</name>
<dbReference type="SUPFAM" id="SSF54975">
    <property type="entry name" value="Acylphosphatase/BLUF domain-like"/>
    <property type="match status" value="1"/>
</dbReference>
<evidence type="ECO:0000259" key="1">
    <source>
        <dbReference type="PROSITE" id="PS50925"/>
    </source>
</evidence>
<dbReference type="Gene3D" id="3.30.70.100">
    <property type="match status" value="1"/>
</dbReference>
<dbReference type="GO" id="GO:0071949">
    <property type="term" value="F:FAD binding"/>
    <property type="evidence" value="ECO:0007669"/>
    <property type="project" value="InterPro"/>
</dbReference>
<dbReference type="SMART" id="SM01034">
    <property type="entry name" value="BLUF"/>
    <property type="match status" value="1"/>
</dbReference>
<feature type="domain" description="BLUF" evidence="1">
    <location>
        <begin position="5"/>
        <end position="100"/>
    </location>
</feature>
<dbReference type="EMBL" id="FQUJ01000004">
    <property type="protein sequence ID" value="SHE77836.1"/>
    <property type="molecule type" value="Genomic_DNA"/>
</dbReference>
<reference evidence="2 3" key="1">
    <citation type="submission" date="2016-11" db="EMBL/GenBank/DDBJ databases">
        <authorList>
            <person name="Jaros S."/>
            <person name="Januszkiewicz K."/>
            <person name="Wedrychowicz H."/>
        </authorList>
    </citation>
    <scope>NUCLEOTIDE SEQUENCE [LARGE SCALE GENOMIC DNA]</scope>
    <source>
        <strain evidence="2 3">DSM 19980</strain>
    </source>
</reference>
<keyword evidence="3" id="KW-1185">Reference proteome</keyword>
<proteinExistence type="predicted"/>
<organism evidence="2 3">
    <name type="scientific">Modicisalibacter ilicicola DSM 19980</name>
    <dbReference type="NCBI Taxonomy" id="1121942"/>
    <lineage>
        <taxon>Bacteria</taxon>
        <taxon>Pseudomonadati</taxon>
        <taxon>Pseudomonadota</taxon>
        <taxon>Gammaproteobacteria</taxon>
        <taxon>Oceanospirillales</taxon>
        <taxon>Halomonadaceae</taxon>
        <taxon>Modicisalibacter</taxon>
    </lineage>
</organism>
<dbReference type="InterPro" id="IPR036046">
    <property type="entry name" value="Acylphosphatase-like_dom_sf"/>
</dbReference>
<evidence type="ECO:0000313" key="2">
    <source>
        <dbReference type="EMBL" id="SHE77836.1"/>
    </source>
</evidence>
<dbReference type="RefSeq" id="WP_072820596.1">
    <property type="nucleotide sequence ID" value="NZ_FQUJ01000004.1"/>
</dbReference>
<dbReference type="GO" id="GO:0009882">
    <property type="term" value="F:blue light photoreceptor activity"/>
    <property type="evidence" value="ECO:0007669"/>
    <property type="project" value="InterPro"/>
</dbReference>
<accession>A0A1M4W9C6</accession>
<dbReference type="STRING" id="1121942.SAMN02745148_01129"/>
<dbReference type="Proteomes" id="UP000184346">
    <property type="component" value="Unassembled WGS sequence"/>
</dbReference>
<dbReference type="PROSITE" id="PS50925">
    <property type="entry name" value="BLUF"/>
    <property type="match status" value="1"/>
</dbReference>